<keyword evidence="2" id="KW-1185">Reference proteome</keyword>
<gene>
    <name evidence="1" type="ORF">DSAG12_03193</name>
</gene>
<dbReference type="KEGG" id="psyt:DSAG12_03193"/>
<organism evidence="1 2">
    <name type="scientific">Promethearchaeum syntrophicum</name>
    <dbReference type="NCBI Taxonomy" id="2594042"/>
    <lineage>
        <taxon>Archaea</taxon>
        <taxon>Promethearchaeati</taxon>
        <taxon>Promethearchaeota</taxon>
        <taxon>Promethearchaeia</taxon>
        <taxon>Promethearchaeales</taxon>
        <taxon>Promethearchaeaceae</taxon>
        <taxon>Promethearchaeum</taxon>
    </lineage>
</organism>
<evidence type="ECO:0000313" key="2">
    <source>
        <dbReference type="Proteomes" id="UP000321408"/>
    </source>
</evidence>
<sequence>MDRKIVVKISFSIDIINKSIEKYSGYFNELNKKFNEGEIYLELIQDGFLMIFQNGKAFKNYHTLPKEKMERELKQMDEDDKSFLFDKQFFKKIFPKKGIILNSEGYSGNLHALTPIVKNFYEKMHPDIQVIPRSDKLVQIHLKSIDATYTFINFLYWKIYTLKNQ</sequence>
<accession>A0A5B9DEZ8</accession>
<dbReference type="EMBL" id="CP042905">
    <property type="protein sequence ID" value="QEE17360.1"/>
    <property type="molecule type" value="Genomic_DNA"/>
</dbReference>
<dbReference type="RefSeq" id="WP_147664256.1">
    <property type="nucleotide sequence ID" value="NZ_CP042905.2"/>
</dbReference>
<reference evidence="1 2" key="1">
    <citation type="journal article" date="2020" name="Nature">
        <title>Isolation of an archaeon at the prokaryote-eukaryote interface.</title>
        <authorList>
            <person name="Imachi H."/>
            <person name="Nobu M.K."/>
            <person name="Nakahara N."/>
            <person name="Morono Y."/>
            <person name="Ogawara M."/>
            <person name="Takaki Y."/>
            <person name="Takano Y."/>
            <person name="Uematsu K."/>
            <person name="Ikuta T."/>
            <person name="Ito M."/>
            <person name="Matsui Y."/>
            <person name="Miyazaki M."/>
            <person name="Murata K."/>
            <person name="Saito Y."/>
            <person name="Sakai S."/>
            <person name="Song C."/>
            <person name="Tasumi E."/>
            <person name="Yamanaka Y."/>
            <person name="Yamaguchi T."/>
            <person name="Kamagata Y."/>
            <person name="Tamaki H."/>
            <person name="Takai K."/>
        </authorList>
    </citation>
    <scope>NUCLEOTIDE SEQUENCE [LARGE SCALE GENOMIC DNA]</scope>
    <source>
        <strain evidence="1 2">MK-D1</strain>
    </source>
</reference>
<protein>
    <submittedName>
        <fullName evidence="1">Uncharacterized protein</fullName>
    </submittedName>
</protein>
<name>A0A5B9DEZ8_9ARCH</name>
<dbReference type="GeneID" id="41331163"/>
<dbReference type="Proteomes" id="UP000321408">
    <property type="component" value="Chromosome"/>
</dbReference>
<proteinExistence type="predicted"/>
<evidence type="ECO:0000313" key="1">
    <source>
        <dbReference type="EMBL" id="QEE17360.1"/>
    </source>
</evidence>
<dbReference type="AlphaFoldDB" id="A0A5B9DEZ8"/>
<reference evidence="1 2" key="2">
    <citation type="journal article" date="2024" name="Int. J. Syst. Evol. Microbiol.">
        <title>Promethearchaeum syntrophicum gen. nov., sp. nov., an anaerobic, obligately syntrophic archaeon, the first isolate of the lineage 'Asgard' archaea, and proposal of the new archaeal phylum Promethearchaeota phyl. nov. and kingdom Promethearchaeati regn. nov.</title>
        <authorList>
            <person name="Imachi H."/>
            <person name="Nobu M.K."/>
            <person name="Kato S."/>
            <person name="Takaki Y."/>
            <person name="Miyazaki M."/>
            <person name="Miyata M."/>
            <person name="Ogawara M."/>
            <person name="Saito Y."/>
            <person name="Sakai S."/>
            <person name="Tahara Y.O."/>
            <person name="Takano Y."/>
            <person name="Tasumi E."/>
            <person name="Uematsu K."/>
            <person name="Yoshimura T."/>
            <person name="Itoh T."/>
            <person name="Ohkuma M."/>
            <person name="Takai K."/>
        </authorList>
    </citation>
    <scope>NUCLEOTIDE SEQUENCE [LARGE SCALE GENOMIC DNA]</scope>
    <source>
        <strain evidence="1 2">MK-D1</strain>
    </source>
</reference>